<comment type="caution">
    <text evidence="1">The sequence shown here is derived from an EMBL/GenBank/DDBJ whole genome shotgun (WGS) entry which is preliminary data.</text>
</comment>
<organism evidence="1 2">
    <name type="scientific">Sphaerisporangium siamense</name>
    <dbReference type="NCBI Taxonomy" id="795645"/>
    <lineage>
        <taxon>Bacteria</taxon>
        <taxon>Bacillati</taxon>
        <taxon>Actinomycetota</taxon>
        <taxon>Actinomycetes</taxon>
        <taxon>Streptosporangiales</taxon>
        <taxon>Streptosporangiaceae</taxon>
        <taxon>Sphaerisporangium</taxon>
    </lineage>
</organism>
<sequence>MANRRIDPLELRRMVEAGKTYREIAHHFNVSVSGVQQAVERIGMQKKALSHKKFIPWTLDKEHVHTGPATSLRNLSKVAQGAQVPMAKLNTALRWAYRLEEAGLDIDYTPEAGFFEKPAKEPSHIHMVLQDVQRVTGE</sequence>
<keyword evidence="2" id="KW-1185">Reference proteome</keyword>
<evidence type="ECO:0000313" key="2">
    <source>
        <dbReference type="Proteomes" id="UP000542210"/>
    </source>
</evidence>
<gene>
    <name evidence="1" type="ORF">BJ982_004426</name>
</gene>
<dbReference type="AlphaFoldDB" id="A0A7W7D9T0"/>
<proteinExistence type="predicted"/>
<protein>
    <submittedName>
        <fullName evidence="1">Transposase</fullName>
    </submittedName>
</protein>
<evidence type="ECO:0000313" key="1">
    <source>
        <dbReference type="EMBL" id="MBB4702882.1"/>
    </source>
</evidence>
<reference evidence="1 2" key="1">
    <citation type="submission" date="2020-08" db="EMBL/GenBank/DDBJ databases">
        <title>Sequencing the genomes of 1000 actinobacteria strains.</title>
        <authorList>
            <person name="Klenk H.-P."/>
        </authorList>
    </citation>
    <scope>NUCLEOTIDE SEQUENCE [LARGE SCALE GENOMIC DNA]</scope>
    <source>
        <strain evidence="1 2">DSM 45784</strain>
    </source>
</reference>
<accession>A0A7W7D9T0</accession>
<dbReference type="EMBL" id="JACHND010000001">
    <property type="protein sequence ID" value="MBB4702882.1"/>
    <property type="molecule type" value="Genomic_DNA"/>
</dbReference>
<dbReference type="RefSeq" id="WP_184882948.1">
    <property type="nucleotide sequence ID" value="NZ_BOOV01000005.1"/>
</dbReference>
<name>A0A7W7D9T0_9ACTN</name>
<dbReference type="Proteomes" id="UP000542210">
    <property type="component" value="Unassembled WGS sequence"/>
</dbReference>